<organism evidence="4 5">
    <name type="scientific">Ilex paraguariensis</name>
    <name type="common">yerba mate</name>
    <dbReference type="NCBI Taxonomy" id="185542"/>
    <lineage>
        <taxon>Eukaryota</taxon>
        <taxon>Viridiplantae</taxon>
        <taxon>Streptophyta</taxon>
        <taxon>Embryophyta</taxon>
        <taxon>Tracheophyta</taxon>
        <taxon>Spermatophyta</taxon>
        <taxon>Magnoliopsida</taxon>
        <taxon>eudicotyledons</taxon>
        <taxon>Gunneridae</taxon>
        <taxon>Pentapetalae</taxon>
        <taxon>asterids</taxon>
        <taxon>campanulids</taxon>
        <taxon>Aquifoliales</taxon>
        <taxon>Aquifoliaceae</taxon>
        <taxon>Ilex</taxon>
    </lineage>
</organism>
<dbReference type="EMBL" id="CAUOFW020004065">
    <property type="protein sequence ID" value="CAK9163691.1"/>
    <property type="molecule type" value="Genomic_DNA"/>
</dbReference>
<feature type="repeat" description="PPR" evidence="3">
    <location>
        <begin position="737"/>
        <end position="771"/>
    </location>
</feature>
<evidence type="ECO:0000256" key="1">
    <source>
        <dbReference type="ARBA" id="ARBA00022737"/>
    </source>
</evidence>
<dbReference type="FunFam" id="1.25.40.10:FF:000073">
    <property type="entry name" value="Pentatricopeptide repeat-containing protein chloroplastic"/>
    <property type="match status" value="3"/>
</dbReference>
<feature type="repeat" description="PPR" evidence="3">
    <location>
        <begin position="130"/>
        <end position="164"/>
    </location>
</feature>
<dbReference type="InterPro" id="IPR046848">
    <property type="entry name" value="E_motif"/>
</dbReference>
<keyword evidence="5" id="KW-1185">Reference proteome</keyword>
<dbReference type="FunFam" id="1.25.40.10:FF:000031">
    <property type="entry name" value="Pentatricopeptide repeat-containing protein mitochondrial"/>
    <property type="match status" value="1"/>
</dbReference>
<dbReference type="FunFam" id="1.25.40.10:FF:000470">
    <property type="entry name" value="Pentatricopeptide repeat-containing protein At5g66520"/>
    <property type="match status" value="1"/>
</dbReference>
<feature type="repeat" description="PPR" evidence="3">
    <location>
        <begin position="601"/>
        <end position="635"/>
    </location>
</feature>
<dbReference type="PANTHER" id="PTHR47926">
    <property type="entry name" value="PENTATRICOPEPTIDE REPEAT-CONTAINING PROTEIN"/>
    <property type="match status" value="1"/>
</dbReference>
<feature type="repeat" description="PPR" evidence="3">
    <location>
        <begin position="297"/>
        <end position="331"/>
    </location>
</feature>
<dbReference type="PROSITE" id="PS51375">
    <property type="entry name" value="PPR"/>
    <property type="match status" value="9"/>
</dbReference>
<dbReference type="Gene3D" id="1.25.40.10">
    <property type="entry name" value="Tetratricopeptide repeat domain"/>
    <property type="match status" value="7"/>
</dbReference>
<gene>
    <name evidence="4" type="ORF">ILEXP_LOCUS32742</name>
</gene>
<evidence type="ECO:0008006" key="6">
    <source>
        <dbReference type="Google" id="ProtNLM"/>
    </source>
</evidence>
<evidence type="ECO:0000256" key="3">
    <source>
        <dbReference type="PROSITE-ProRule" id="PRU00708"/>
    </source>
</evidence>
<evidence type="ECO:0000313" key="5">
    <source>
        <dbReference type="Proteomes" id="UP001642360"/>
    </source>
</evidence>
<comment type="caution">
    <text evidence="4">The sequence shown here is derived from an EMBL/GenBank/DDBJ whole genome shotgun (WGS) entry which is preliminary data.</text>
</comment>
<evidence type="ECO:0000256" key="2">
    <source>
        <dbReference type="ARBA" id="ARBA00061659"/>
    </source>
</evidence>
<reference evidence="4 5" key="1">
    <citation type="submission" date="2024-02" db="EMBL/GenBank/DDBJ databases">
        <authorList>
            <person name="Vignale AGUSTIN F."/>
            <person name="Sosa J E."/>
            <person name="Modenutti C."/>
        </authorList>
    </citation>
    <scope>NUCLEOTIDE SEQUENCE [LARGE SCALE GENOMIC DNA]</scope>
</reference>
<dbReference type="AlphaFoldDB" id="A0ABC8T6G0"/>
<dbReference type="NCBIfam" id="TIGR00756">
    <property type="entry name" value="PPR"/>
    <property type="match status" value="9"/>
</dbReference>
<dbReference type="InterPro" id="IPR002885">
    <property type="entry name" value="PPR_rpt"/>
</dbReference>
<dbReference type="InterPro" id="IPR046960">
    <property type="entry name" value="PPR_At4g14850-like_plant"/>
</dbReference>
<protein>
    <recommendedName>
        <fullName evidence="6">Pentatricopeptide repeat-containing protein</fullName>
    </recommendedName>
</protein>
<keyword evidence="1" id="KW-0677">Repeat</keyword>
<dbReference type="Proteomes" id="UP001642360">
    <property type="component" value="Unassembled WGS sequence"/>
</dbReference>
<dbReference type="InterPro" id="IPR011990">
    <property type="entry name" value="TPR-like_helical_dom_sf"/>
</dbReference>
<proteinExistence type="inferred from homology"/>
<feature type="repeat" description="PPR" evidence="3">
    <location>
        <begin position="95"/>
        <end position="129"/>
    </location>
</feature>
<accession>A0ABC8T6G0</accession>
<dbReference type="Pfam" id="PF01535">
    <property type="entry name" value="PPR"/>
    <property type="match status" value="8"/>
</dbReference>
<comment type="similarity">
    <text evidence="2">Belongs to the PPR family. PCMP-E subfamily.</text>
</comment>
<feature type="repeat" description="PPR" evidence="3">
    <location>
        <begin position="165"/>
        <end position="199"/>
    </location>
</feature>
<sequence>MIRTHAQRRFFHSLTRTSSEAPFLSLTNPRNYPLESLALLSSCKDLNSLLQIHAHFIISGFNPNNSTYTHLINLYSSFKKPDYARSVFNSTPNPAVILWNSMIRAYIRSNQQEEALKIYGYMLEKQLQPDKYTFTFLLKACAELLDLEEGVSIHREIVDKGLECDVFIGTGLVDMYCKTGDLESARRVFDKMSNKDIVAYNAMLSGLSQSSNPKEAVGFFRQMQVGGGGMEPNSVSLLNLLPAISKLMDIKSCKSIHGYVVRRVFPTAVLNGLIDLYSKCGYADIARVIFRQMWGRDEVSWGTMMAGYAHNGSFCEVLELFDQMRLENLKMNKVSAVSALLAAAEMRNLEKGMEIHDCVMQQRLDSDIVVATPIMTMYAKCGEFEMAKELLRRLEGRDLIAWSAIIAAFAQSGCAEEALSLFREMHNENWKPNRVTLVSVLPACAELLSLKLGKSLHCYAIRVGIDSDSLTGTALVSMYAKSDHLTSAVIIFNRLPHKEVVTWNALINGYAQIGDPYHAMEMYHQLQLSEILPDAGTMVGVVPACTLLGDLDRGACIHGQTIKGGFESDCHVNNALIDMYAKCGSLWSAEFLFRKAEFLKDEISWNTMIARYMQHGLAKEAISSFCQMKLESLQPNLVTFVSVLPAVAYVAALKEGMAIHVCIIQMGFQSHTLVGNSLIDMYAKCGRLDYSKQIFNEMENKDTVSWNAMLAGYAVHGHGDQALSFFSLMQESYVEVDPVSFVSVLSACRHAGLIEEGRKIFYSMREKHHLEPDVEHYACMVDLLGRAGLFDETWGLIETMPMEPDAGIWGALLGACGMHSNVKLGEVALNHLAKLEPGNPAHYVVLSGIYSQSGRWGDARHTRLKMNDSGLMKAPGCSWVEVKNRVQAFQVGDKTQLEHRDLLGNSLLDKTEKMGYVQDQSCVT</sequence>
<feature type="repeat" description="PPR" evidence="3">
    <location>
        <begin position="398"/>
        <end position="432"/>
    </location>
</feature>
<dbReference type="Pfam" id="PF20431">
    <property type="entry name" value="E_motif"/>
    <property type="match status" value="1"/>
</dbReference>
<dbReference type="FunFam" id="1.25.40.10:FF:000280">
    <property type="entry name" value="Pentatricopeptide repeat-containing protein"/>
    <property type="match status" value="1"/>
</dbReference>
<dbReference type="Pfam" id="PF13041">
    <property type="entry name" value="PPR_2"/>
    <property type="match status" value="4"/>
</dbReference>
<feature type="repeat" description="PPR" evidence="3">
    <location>
        <begin position="499"/>
        <end position="533"/>
    </location>
</feature>
<evidence type="ECO:0000313" key="4">
    <source>
        <dbReference type="EMBL" id="CAK9163691.1"/>
    </source>
</evidence>
<feature type="repeat" description="PPR" evidence="3">
    <location>
        <begin position="702"/>
        <end position="736"/>
    </location>
</feature>
<name>A0ABC8T6G0_9AQUA</name>
<dbReference type="PANTHER" id="PTHR47926:SF347">
    <property type="entry name" value="PENTATRICOPEPTIDE REPEAT-CONTAINING PROTEIN"/>
    <property type="match status" value="1"/>
</dbReference>